<feature type="compositionally biased region" description="Acidic residues" evidence="6">
    <location>
        <begin position="128"/>
        <end position="156"/>
    </location>
</feature>
<evidence type="ECO:0000256" key="3">
    <source>
        <dbReference type="ARBA" id="ARBA00022771"/>
    </source>
</evidence>
<keyword evidence="2" id="KW-0677">Repeat</keyword>
<proteinExistence type="predicted"/>
<dbReference type="InterPro" id="IPR036855">
    <property type="entry name" value="Znf_CCCH_sf"/>
</dbReference>
<dbReference type="PROSITE" id="PS50103">
    <property type="entry name" value="ZF_C3H1"/>
    <property type="match status" value="3"/>
</dbReference>
<dbReference type="EMBL" id="JAPUFD010000014">
    <property type="protein sequence ID" value="MDI1491425.1"/>
    <property type="molecule type" value="Genomic_DNA"/>
</dbReference>
<organism evidence="8 9">
    <name type="scientific">Ramalina farinacea</name>
    <dbReference type="NCBI Taxonomy" id="258253"/>
    <lineage>
        <taxon>Eukaryota</taxon>
        <taxon>Fungi</taxon>
        <taxon>Dikarya</taxon>
        <taxon>Ascomycota</taxon>
        <taxon>Pezizomycotina</taxon>
        <taxon>Lecanoromycetes</taxon>
        <taxon>OSLEUM clade</taxon>
        <taxon>Lecanoromycetidae</taxon>
        <taxon>Lecanorales</taxon>
        <taxon>Lecanorineae</taxon>
        <taxon>Ramalinaceae</taxon>
        <taxon>Ramalina</taxon>
    </lineage>
</organism>
<evidence type="ECO:0000256" key="6">
    <source>
        <dbReference type="SAM" id="MobiDB-lite"/>
    </source>
</evidence>
<keyword evidence="3 5" id="KW-0863">Zinc-finger</keyword>
<dbReference type="GO" id="GO:0008270">
    <property type="term" value="F:zinc ion binding"/>
    <property type="evidence" value="ECO:0007669"/>
    <property type="project" value="UniProtKB-KW"/>
</dbReference>
<reference evidence="8" key="1">
    <citation type="journal article" date="2023" name="Genome Biol. Evol.">
        <title>First Whole Genome Sequence and Flow Cytometry Genome Size Data for the Lichen-Forming Fungus Ramalina farinacea (Ascomycota).</title>
        <authorList>
            <person name="Llewellyn T."/>
            <person name="Mian S."/>
            <person name="Hill R."/>
            <person name="Leitch I.J."/>
            <person name="Gaya E."/>
        </authorList>
    </citation>
    <scope>NUCLEOTIDE SEQUENCE</scope>
    <source>
        <strain evidence="8">LIQ254RAFAR</strain>
    </source>
</reference>
<evidence type="ECO:0000259" key="7">
    <source>
        <dbReference type="PROSITE" id="PS50103"/>
    </source>
</evidence>
<keyword evidence="9" id="KW-1185">Reference proteome</keyword>
<dbReference type="PANTHER" id="PTHR46156:SF1">
    <property type="entry name" value="ZINC FINGER CCCH DOMAIN-CONTAINING PROTEIN 3"/>
    <property type="match status" value="1"/>
</dbReference>
<gene>
    <name evidence="8" type="ORF">OHK93_002634</name>
</gene>
<feature type="zinc finger region" description="C3H1-type" evidence="5">
    <location>
        <begin position="25"/>
        <end position="51"/>
    </location>
</feature>
<dbReference type="FunFam" id="4.10.1000.10:FF:000022">
    <property type="entry name" value="Zinc finger CCCH domain-containing protein 7"/>
    <property type="match status" value="1"/>
</dbReference>
<name>A0AA43QRU0_9LECA</name>
<evidence type="ECO:0000313" key="8">
    <source>
        <dbReference type="EMBL" id="MDI1491425.1"/>
    </source>
</evidence>
<dbReference type="Pfam" id="PF00642">
    <property type="entry name" value="zf-CCCH"/>
    <property type="match status" value="1"/>
</dbReference>
<dbReference type="SMART" id="SM00356">
    <property type="entry name" value="ZnF_C3H1"/>
    <property type="match status" value="4"/>
</dbReference>
<evidence type="ECO:0000313" key="9">
    <source>
        <dbReference type="Proteomes" id="UP001161017"/>
    </source>
</evidence>
<dbReference type="PANTHER" id="PTHR46156">
    <property type="entry name" value="CCCH ZINGC FINGER"/>
    <property type="match status" value="1"/>
</dbReference>
<accession>A0AA43QRU0</accession>
<feature type="compositionally biased region" description="Polar residues" evidence="6">
    <location>
        <begin position="171"/>
        <end position="181"/>
    </location>
</feature>
<sequence length="181" mass="19741">MCRDFLQTGTCPAGDSCDLSHDPTPERVPACLHFLRGKCSNSPCRYAHVRVNPAALVCRDFAILGYCGKGVNCLERHIHECPDYANTGTCRNTKCALPHVDRAGQIRKRAAAASTANNNVVIDRETQHDDEEDDDDVVSDEEEDTNSDDMDSDGVEEILGADPSDDAASHALSQQQDFVGF</sequence>
<feature type="region of interest" description="Disordered" evidence="6">
    <location>
        <begin position="110"/>
        <end position="181"/>
    </location>
</feature>
<keyword evidence="1 5" id="KW-0479">Metal-binding</keyword>
<evidence type="ECO:0000256" key="1">
    <source>
        <dbReference type="ARBA" id="ARBA00022723"/>
    </source>
</evidence>
<dbReference type="FunFam" id="4.10.1000.10:FF:000035">
    <property type="entry name" value="CCCH zinc finger protein, variant"/>
    <property type="match status" value="1"/>
</dbReference>
<feature type="domain" description="C3H1-type" evidence="7">
    <location>
        <begin position="25"/>
        <end position="51"/>
    </location>
</feature>
<feature type="zinc finger region" description="C3H1-type" evidence="5">
    <location>
        <begin position="1"/>
        <end position="24"/>
    </location>
</feature>
<dbReference type="SUPFAM" id="SSF90229">
    <property type="entry name" value="CCCH zinc finger"/>
    <property type="match status" value="2"/>
</dbReference>
<feature type="zinc finger region" description="C3H1-type" evidence="5">
    <location>
        <begin position="52"/>
        <end position="80"/>
    </location>
</feature>
<dbReference type="GO" id="GO:0005634">
    <property type="term" value="C:nucleus"/>
    <property type="evidence" value="ECO:0007669"/>
    <property type="project" value="TreeGrafter"/>
</dbReference>
<dbReference type="Proteomes" id="UP001161017">
    <property type="component" value="Unassembled WGS sequence"/>
</dbReference>
<dbReference type="AlphaFoldDB" id="A0AA43QRU0"/>
<feature type="domain" description="C3H1-type" evidence="7">
    <location>
        <begin position="52"/>
        <end position="80"/>
    </location>
</feature>
<protein>
    <recommendedName>
        <fullName evidence="7">C3H1-type domain-containing protein</fullName>
    </recommendedName>
</protein>
<keyword evidence="4 5" id="KW-0862">Zinc</keyword>
<evidence type="ECO:0000256" key="2">
    <source>
        <dbReference type="ARBA" id="ARBA00022737"/>
    </source>
</evidence>
<evidence type="ECO:0000256" key="5">
    <source>
        <dbReference type="PROSITE-ProRule" id="PRU00723"/>
    </source>
</evidence>
<evidence type="ECO:0000256" key="4">
    <source>
        <dbReference type="ARBA" id="ARBA00022833"/>
    </source>
</evidence>
<comment type="caution">
    <text evidence="8">The sequence shown here is derived from an EMBL/GenBank/DDBJ whole genome shotgun (WGS) entry which is preliminary data.</text>
</comment>
<dbReference type="Gene3D" id="4.10.1000.10">
    <property type="entry name" value="Zinc finger, CCCH-type"/>
    <property type="match status" value="2"/>
</dbReference>
<dbReference type="InterPro" id="IPR000571">
    <property type="entry name" value="Znf_CCCH"/>
</dbReference>
<feature type="domain" description="C3H1-type" evidence="7">
    <location>
        <begin position="1"/>
        <end position="24"/>
    </location>
</feature>